<dbReference type="Pfam" id="PF12697">
    <property type="entry name" value="Abhydrolase_6"/>
    <property type="match status" value="1"/>
</dbReference>
<dbReference type="Gene3D" id="3.40.50.1820">
    <property type="entry name" value="alpha/beta hydrolase"/>
    <property type="match status" value="1"/>
</dbReference>
<dbReference type="KEGG" id="slx:SLAV_22680"/>
<keyword evidence="1" id="KW-0378">Hydrolase</keyword>
<keyword evidence="2" id="KW-1185">Reference proteome</keyword>
<accession>A0A2K8PI00</accession>
<evidence type="ECO:0000313" key="1">
    <source>
        <dbReference type="EMBL" id="ATZ26349.1"/>
    </source>
</evidence>
<gene>
    <name evidence="1" type="ORF">SLAV_22680</name>
</gene>
<dbReference type="InterPro" id="IPR050228">
    <property type="entry name" value="Carboxylesterase_BioH"/>
</dbReference>
<dbReference type="InterPro" id="IPR000073">
    <property type="entry name" value="AB_hydrolase_1"/>
</dbReference>
<dbReference type="GeneID" id="49385560"/>
<dbReference type="SUPFAM" id="SSF53474">
    <property type="entry name" value="alpha/beta-Hydrolases"/>
    <property type="match status" value="1"/>
</dbReference>
<reference evidence="1 2" key="1">
    <citation type="submission" date="2017-11" db="EMBL/GenBank/DDBJ databases">
        <title>Complete genome sequence of Streptomyces lavendulae subsp. lavendulae CCM 3239 (formerly 'Streptomyces aureofaciens CCM 3239'), the producer of the angucycline-type antibiotic auricin.</title>
        <authorList>
            <person name="Busche T."/>
            <person name="Novakova R."/>
            <person name="Al'Dilaimi A."/>
            <person name="Homerova D."/>
            <person name="Feckova L."/>
            <person name="Rezuchova B."/>
            <person name="Mingyar E."/>
            <person name="Csolleiova D."/>
            <person name="Bekeova C."/>
            <person name="Winkler A."/>
            <person name="Sevcikova B."/>
            <person name="Kalinowski J."/>
            <person name="Kormanec J."/>
            <person name="Ruckert C."/>
        </authorList>
    </citation>
    <scope>NUCLEOTIDE SEQUENCE [LARGE SCALE GENOMIC DNA]</scope>
    <source>
        <strain evidence="1 2">CCM 3239</strain>
    </source>
</reference>
<proteinExistence type="predicted"/>
<organism evidence="1 2">
    <name type="scientific">Streptomyces lavendulae subsp. lavendulae</name>
    <dbReference type="NCBI Taxonomy" id="58340"/>
    <lineage>
        <taxon>Bacteria</taxon>
        <taxon>Bacillati</taxon>
        <taxon>Actinomycetota</taxon>
        <taxon>Actinomycetes</taxon>
        <taxon>Kitasatosporales</taxon>
        <taxon>Streptomycetaceae</taxon>
        <taxon>Streptomyces</taxon>
    </lineage>
</organism>
<dbReference type="OrthoDB" id="3810256at2"/>
<sequence>MAARPTPVVFIHGLWLHSTSWEGWADVFRDAGYEPVLPEWPGVPPTVAEARLRGDDQAGVGLTEIADAHARVIRELDAPPVLVGHSVGGFIAQHLLGEGLGAAAVAICPGQIRGVKAIGPAQARSTFAFLSNPANTRRAVSLSPEQFRYAFANAVPEHESDELYEKWTIPSPARPLFQLALGNFTPHSPARVDTANRTRGPLLLLSGKLDHTVPDILTRATLKRYRHSAAITEYRRFDDRGHSLIVDHGWPELADASLTWLRRTTSLAAAS</sequence>
<dbReference type="Proteomes" id="UP000231791">
    <property type="component" value="Chromosome"/>
</dbReference>
<name>A0A2K8PI00_STRLA</name>
<dbReference type="RefSeq" id="WP_037687589.1">
    <property type="nucleotide sequence ID" value="NZ_CP024985.1"/>
</dbReference>
<dbReference type="AlphaFoldDB" id="A0A2K8PI00"/>
<dbReference type="PANTHER" id="PTHR43194">
    <property type="entry name" value="HYDROLASE ALPHA/BETA FOLD FAMILY"/>
    <property type="match status" value="1"/>
</dbReference>
<evidence type="ECO:0000313" key="2">
    <source>
        <dbReference type="Proteomes" id="UP000231791"/>
    </source>
</evidence>
<dbReference type="PANTHER" id="PTHR43194:SF5">
    <property type="entry name" value="PIMELOYL-[ACYL-CARRIER PROTEIN] METHYL ESTER ESTERASE"/>
    <property type="match status" value="1"/>
</dbReference>
<protein>
    <submittedName>
        <fullName evidence="1">Alpha/beta hydrolase family protein</fullName>
    </submittedName>
</protein>
<dbReference type="EMBL" id="CP024985">
    <property type="protein sequence ID" value="ATZ26349.1"/>
    <property type="molecule type" value="Genomic_DNA"/>
</dbReference>
<dbReference type="InterPro" id="IPR029058">
    <property type="entry name" value="AB_hydrolase_fold"/>
</dbReference>
<dbReference type="GO" id="GO:0016787">
    <property type="term" value="F:hydrolase activity"/>
    <property type="evidence" value="ECO:0007669"/>
    <property type="project" value="UniProtKB-KW"/>
</dbReference>